<keyword evidence="3" id="KW-1185">Reference proteome</keyword>
<evidence type="ECO:0000313" key="3">
    <source>
        <dbReference type="Proteomes" id="UP001174136"/>
    </source>
</evidence>
<gene>
    <name evidence="2" type="primary">Cfap54_2</name>
    <name evidence="2" type="ORF">N1851_021551</name>
</gene>
<dbReference type="PANTHER" id="PTHR33487:SF1">
    <property type="entry name" value="CILIA- AND FLAGELLA-ASSOCIATED PROTEIN 54"/>
    <property type="match status" value="1"/>
</dbReference>
<keyword evidence="2" id="KW-0966">Cell projection</keyword>
<reference evidence="2" key="1">
    <citation type="journal article" date="2023" name="Front. Mar. Sci.">
        <title>A new Merluccius polli reference genome to investigate the effects of global change in West African waters.</title>
        <authorList>
            <person name="Mateo J.L."/>
            <person name="Blanco-Fernandez C."/>
            <person name="Garcia-Vazquez E."/>
            <person name="Machado-Schiaffino G."/>
        </authorList>
    </citation>
    <scope>NUCLEOTIDE SEQUENCE</scope>
    <source>
        <strain evidence="2">C29</strain>
        <tissue evidence="2">Fin</tissue>
    </source>
</reference>
<feature type="region of interest" description="Disordered" evidence="1">
    <location>
        <begin position="1"/>
        <end position="93"/>
    </location>
</feature>
<proteinExistence type="predicted"/>
<dbReference type="GO" id="GO:0060271">
    <property type="term" value="P:cilium assembly"/>
    <property type="evidence" value="ECO:0007669"/>
    <property type="project" value="TreeGrafter"/>
</dbReference>
<dbReference type="Pfam" id="PF14858">
    <property type="entry name" value="CFAP54_N"/>
    <property type="match status" value="2"/>
</dbReference>
<dbReference type="Proteomes" id="UP001174136">
    <property type="component" value="Unassembled WGS sequence"/>
</dbReference>
<feature type="compositionally biased region" description="Basic and acidic residues" evidence="1">
    <location>
        <begin position="65"/>
        <end position="82"/>
    </location>
</feature>
<dbReference type="EMBL" id="JAOPHQ010003856">
    <property type="protein sequence ID" value="KAK0141436.1"/>
    <property type="molecule type" value="Genomic_DNA"/>
</dbReference>
<organism evidence="2 3">
    <name type="scientific">Merluccius polli</name>
    <name type="common">Benguela hake</name>
    <name type="synonym">Merluccius cadenati</name>
    <dbReference type="NCBI Taxonomy" id="89951"/>
    <lineage>
        <taxon>Eukaryota</taxon>
        <taxon>Metazoa</taxon>
        <taxon>Chordata</taxon>
        <taxon>Craniata</taxon>
        <taxon>Vertebrata</taxon>
        <taxon>Euteleostomi</taxon>
        <taxon>Actinopterygii</taxon>
        <taxon>Neopterygii</taxon>
        <taxon>Teleostei</taxon>
        <taxon>Neoteleostei</taxon>
        <taxon>Acanthomorphata</taxon>
        <taxon>Zeiogadaria</taxon>
        <taxon>Gadariae</taxon>
        <taxon>Gadiformes</taxon>
        <taxon>Gadoidei</taxon>
        <taxon>Merlucciidae</taxon>
        <taxon>Merluccius</taxon>
    </lineage>
</organism>
<sequence>MAAALIRLRPVEMTPTEEDQESDASSQLTRGRSRTWTEDHESDTASQPSKGGSRPVKKTKPIKRTPTEEGHESDTSSQPRKDSSRKKRKMWSKEEVQAVEQKLMCSIKTGKVPGKAQVQTLVEIWKKYKHRLPLDLYHEHVLQTADVLLSLKLYHLALWQGYSLCLADFTQVNIGDTTDLERFRERCFPKGFHTDPTQLRIKVRALQGCVRCVLEQEKAAGHLTQEGLCRLLHMLQLSRLMMQACQPYERLSWHLHNGSLYVYDVCRYLMSANYSVQALEFLLWASICLELSVSLATTKFLPWKTTLYCAVCQCYYDNGAPAKAEVFARRALGKVKELARLEEHTGAVRHGVQADGIGAETPYRARRPTAYDPGLWRRSPAGRRLVELFEGCGAAHFLALLEALRDGQPLLQTRALSEEPETQGALLELLSAGISILSGGEWLGQGSATRGSGAACGSLAQP</sequence>
<dbReference type="AlphaFoldDB" id="A0AA47NWL8"/>
<keyword evidence="2" id="KW-0969">Cilium</keyword>
<protein>
    <submittedName>
        <fullName evidence="2">Cilia- and flagella-associated protein 54</fullName>
    </submittedName>
</protein>
<accession>A0AA47NWL8</accession>
<keyword evidence="2" id="KW-0282">Flagellum</keyword>
<name>A0AA47NWL8_MERPO</name>
<comment type="caution">
    <text evidence="2">The sequence shown here is derived from an EMBL/GenBank/DDBJ whole genome shotgun (WGS) entry which is preliminary data.</text>
</comment>
<evidence type="ECO:0000313" key="2">
    <source>
        <dbReference type="EMBL" id="KAK0141436.1"/>
    </source>
</evidence>
<evidence type="ECO:0000256" key="1">
    <source>
        <dbReference type="SAM" id="MobiDB-lite"/>
    </source>
</evidence>
<dbReference type="PANTHER" id="PTHR33487">
    <property type="entry name" value="CILIA- AND FLAGELLA-ASSOCIATED PROTEIN 54"/>
    <property type="match status" value="1"/>
</dbReference>
<dbReference type="InterPro" id="IPR027912">
    <property type="entry name" value="CFAP54"/>
</dbReference>